<keyword evidence="2" id="KW-1185">Reference proteome</keyword>
<protein>
    <submittedName>
        <fullName evidence="1">Uncharacterized protein</fullName>
    </submittedName>
</protein>
<name>A0A1H3IB81_ALLWA</name>
<proteinExistence type="predicted"/>
<accession>A0A1H3IB81</accession>
<dbReference type="EMBL" id="FNOW01000042">
    <property type="protein sequence ID" value="SDY24981.1"/>
    <property type="molecule type" value="Genomic_DNA"/>
</dbReference>
<reference evidence="2" key="1">
    <citation type="submission" date="2016-10" db="EMBL/GenBank/DDBJ databases">
        <authorList>
            <person name="Varghese N."/>
            <person name="Submissions S."/>
        </authorList>
    </citation>
    <scope>NUCLEOTIDE SEQUENCE [LARGE SCALE GENOMIC DNA]</scope>
    <source>
        <strain evidence="2">DSM 173</strain>
    </source>
</reference>
<dbReference type="Proteomes" id="UP000198672">
    <property type="component" value="Unassembled WGS sequence"/>
</dbReference>
<gene>
    <name evidence="1" type="ORF">SAMN05421644_1421</name>
</gene>
<dbReference type="AlphaFoldDB" id="A0A1H3IB81"/>
<organism evidence="1 2">
    <name type="scientific">Allochromatium warmingii</name>
    <name type="common">Chromatium warmingii</name>
    <dbReference type="NCBI Taxonomy" id="61595"/>
    <lineage>
        <taxon>Bacteria</taxon>
        <taxon>Pseudomonadati</taxon>
        <taxon>Pseudomonadota</taxon>
        <taxon>Gammaproteobacteria</taxon>
        <taxon>Chromatiales</taxon>
        <taxon>Chromatiaceae</taxon>
        <taxon>Allochromatium</taxon>
    </lineage>
</organism>
<evidence type="ECO:0000313" key="1">
    <source>
        <dbReference type="EMBL" id="SDY24981.1"/>
    </source>
</evidence>
<evidence type="ECO:0000313" key="2">
    <source>
        <dbReference type="Proteomes" id="UP000198672"/>
    </source>
</evidence>
<sequence>MTNRLVPHANLLILGYFEVPESGSKSQKLVNEYNGLITNAMC</sequence>